<gene>
    <name evidence="9" type="ORF">CC80DRAFT_491207</name>
</gene>
<dbReference type="GO" id="GO:0006406">
    <property type="term" value="P:mRNA export from nucleus"/>
    <property type="evidence" value="ECO:0007669"/>
    <property type="project" value="TreeGrafter"/>
</dbReference>
<sequence>MPKVLSHTPVWLSRPSPGYHLFEPTPTATKDIARKQESTGLRRNIAIRDSEVFVAVGRELRWADLAQLKEDEAPVSRKLNVPMPLPIERLTISPAGDYLAVSTSHTVHVVCLPDASLLAPGDDKAIKPKTFQIGPVAHVLEESPIASVLWHPLSYHGHCLVTITLEGVVRLWEINRADRSTFSEPTLSIDLVKLATAQNYDVNLSASSYGASKGFSPDMADLEVASACFGDFPDQEGVHGWAPVTLWIATIAGGVYALCPLLPSKWQLLESPGASTFLQTLSSSIDVHHADISEDLDASQYEKVTADKQLSWKSDIVYHEPLEEVLPNGDTVKVFPRPASVPAVPALQGPFEIKPDVDDYELSDIVVYSLKTFSDGDEDDQVAEGLPAAVVCLLTDTCQVHVCFDILGITGCWLPLAEDECRPEESKHSLVLAETITLVNDDVSSNKQNITQDVHTDFSFFVTHSSGVFYISLESWIRGVETELAQNQSDGATFRCGKLLEGGKTKVEKCLHRQAGTAGKEITSCVVVEDGNVGYLLITTVDNEPQAVILDAPEDDGLPDEEELLQRQQITFPTEAREPWNPPKELWEPFDLFAALNIPSRQKSSLNDEIRLSPANLALLMNAHRVLAAHTEKLQHAVSDLFNRCQRLQDEYRDQIWRTAQLAPKIDAATGDDENTDSIAHLSSNGQIESRLEKAKARQEELNARYQALRRKAAGINTTEISEKEAAFTSELQTMESSIDRTSQYLTDDVDGSEVPAWQRLEKVKEMKAELVEEVEKEALTNGNGDQEREKVLRARMNVPSHSRKLENEQVQLMLQHQADLLEATTDRLRNLGIPIQNVAVDGG</sequence>
<dbReference type="PANTHER" id="PTHR13257">
    <property type="entry name" value="NUCLEOPORIN NUP84-RELATED"/>
    <property type="match status" value="1"/>
</dbReference>
<keyword evidence="5" id="KW-0811">Translocation</keyword>
<dbReference type="InterPro" id="IPR015943">
    <property type="entry name" value="WD40/YVTN_repeat-like_dom_sf"/>
</dbReference>
<evidence type="ECO:0000256" key="1">
    <source>
        <dbReference type="ARBA" id="ARBA00004567"/>
    </source>
</evidence>
<keyword evidence="8" id="KW-0175">Coiled coil</keyword>
<evidence type="ECO:0000256" key="3">
    <source>
        <dbReference type="ARBA" id="ARBA00022816"/>
    </source>
</evidence>
<dbReference type="GO" id="GO:0000055">
    <property type="term" value="P:ribosomal large subunit export from nucleus"/>
    <property type="evidence" value="ECO:0007669"/>
    <property type="project" value="InterPro"/>
</dbReference>
<evidence type="ECO:0000256" key="2">
    <source>
        <dbReference type="ARBA" id="ARBA00022448"/>
    </source>
</evidence>
<dbReference type="OrthoDB" id="341482at2759"/>
<dbReference type="SUPFAM" id="SSF50978">
    <property type="entry name" value="WD40 repeat-like"/>
    <property type="match status" value="1"/>
</dbReference>
<keyword evidence="7" id="KW-0539">Nucleus</keyword>
<dbReference type="Gene3D" id="2.130.10.10">
    <property type="entry name" value="YVTN repeat-like/Quinoprotein amine dehydrogenase"/>
    <property type="match status" value="1"/>
</dbReference>
<feature type="non-terminal residue" evidence="9">
    <location>
        <position position="844"/>
    </location>
</feature>
<keyword evidence="6" id="KW-0906">Nuclear pore complex</keyword>
<dbReference type="PANTHER" id="PTHR13257:SF0">
    <property type="entry name" value="NUCLEAR PORE COMPLEX PROTEIN NUP88"/>
    <property type="match status" value="1"/>
</dbReference>
<dbReference type="Proteomes" id="UP000800035">
    <property type="component" value="Unassembled WGS sequence"/>
</dbReference>
<evidence type="ECO:0000313" key="10">
    <source>
        <dbReference type="Proteomes" id="UP000800035"/>
    </source>
</evidence>
<dbReference type="EMBL" id="ML976988">
    <property type="protein sequence ID" value="KAF1957863.1"/>
    <property type="molecule type" value="Genomic_DNA"/>
</dbReference>
<dbReference type="InterPro" id="IPR037700">
    <property type="entry name" value="NUP88/NUP82"/>
</dbReference>
<feature type="coiled-coil region" evidence="8">
    <location>
        <begin position="685"/>
        <end position="712"/>
    </location>
</feature>
<protein>
    <submittedName>
        <fullName evidence="9">Uncharacterized protein</fullName>
    </submittedName>
</protein>
<evidence type="ECO:0000256" key="7">
    <source>
        <dbReference type="ARBA" id="ARBA00023242"/>
    </source>
</evidence>
<proteinExistence type="predicted"/>
<accession>A0A6A5TYB3</accession>
<evidence type="ECO:0000256" key="6">
    <source>
        <dbReference type="ARBA" id="ARBA00023132"/>
    </source>
</evidence>
<reference evidence="9" key="1">
    <citation type="journal article" date="2020" name="Stud. Mycol.">
        <title>101 Dothideomycetes genomes: a test case for predicting lifestyles and emergence of pathogens.</title>
        <authorList>
            <person name="Haridas S."/>
            <person name="Albert R."/>
            <person name="Binder M."/>
            <person name="Bloem J."/>
            <person name="Labutti K."/>
            <person name="Salamov A."/>
            <person name="Andreopoulos B."/>
            <person name="Baker S."/>
            <person name="Barry K."/>
            <person name="Bills G."/>
            <person name="Bluhm B."/>
            <person name="Cannon C."/>
            <person name="Castanera R."/>
            <person name="Culley D."/>
            <person name="Daum C."/>
            <person name="Ezra D."/>
            <person name="Gonzalez J."/>
            <person name="Henrissat B."/>
            <person name="Kuo A."/>
            <person name="Liang C."/>
            <person name="Lipzen A."/>
            <person name="Lutzoni F."/>
            <person name="Magnuson J."/>
            <person name="Mondo S."/>
            <person name="Nolan M."/>
            <person name="Ohm R."/>
            <person name="Pangilinan J."/>
            <person name="Park H.-J."/>
            <person name="Ramirez L."/>
            <person name="Alfaro M."/>
            <person name="Sun H."/>
            <person name="Tritt A."/>
            <person name="Yoshinaga Y."/>
            <person name="Zwiers L.-H."/>
            <person name="Turgeon B."/>
            <person name="Goodwin S."/>
            <person name="Spatafora J."/>
            <person name="Crous P."/>
            <person name="Grigoriev I."/>
        </authorList>
    </citation>
    <scope>NUCLEOTIDE SEQUENCE</scope>
    <source>
        <strain evidence="9">CBS 675.92</strain>
    </source>
</reference>
<dbReference type="GO" id="GO:0017056">
    <property type="term" value="F:structural constituent of nuclear pore"/>
    <property type="evidence" value="ECO:0007669"/>
    <property type="project" value="InterPro"/>
</dbReference>
<evidence type="ECO:0000313" key="9">
    <source>
        <dbReference type="EMBL" id="KAF1957863.1"/>
    </source>
</evidence>
<name>A0A6A5TYB3_9PLEO</name>
<evidence type="ECO:0000256" key="8">
    <source>
        <dbReference type="SAM" id="Coils"/>
    </source>
</evidence>
<evidence type="ECO:0000256" key="5">
    <source>
        <dbReference type="ARBA" id="ARBA00023010"/>
    </source>
</evidence>
<dbReference type="InterPro" id="IPR036322">
    <property type="entry name" value="WD40_repeat_dom_sf"/>
</dbReference>
<dbReference type="GO" id="GO:0000056">
    <property type="term" value="P:ribosomal small subunit export from nucleus"/>
    <property type="evidence" value="ECO:0007669"/>
    <property type="project" value="InterPro"/>
</dbReference>
<dbReference type="AlphaFoldDB" id="A0A6A5TYB3"/>
<keyword evidence="2" id="KW-0813">Transport</keyword>
<dbReference type="GO" id="GO:0006606">
    <property type="term" value="P:protein import into nucleus"/>
    <property type="evidence" value="ECO:0007669"/>
    <property type="project" value="TreeGrafter"/>
</dbReference>
<keyword evidence="4" id="KW-0653">Protein transport</keyword>
<evidence type="ECO:0000256" key="4">
    <source>
        <dbReference type="ARBA" id="ARBA00022927"/>
    </source>
</evidence>
<dbReference type="GO" id="GO:0005643">
    <property type="term" value="C:nuclear pore"/>
    <property type="evidence" value="ECO:0007669"/>
    <property type="project" value="UniProtKB-SubCell"/>
</dbReference>
<keyword evidence="10" id="KW-1185">Reference proteome</keyword>
<comment type="subcellular location">
    <subcellularLocation>
        <location evidence="1">Nucleus</location>
        <location evidence="1">Nuclear pore complex</location>
    </subcellularLocation>
</comment>
<keyword evidence="3" id="KW-0509">mRNA transport</keyword>
<organism evidence="9 10">
    <name type="scientific">Byssothecium circinans</name>
    <dbReference type="NCBI Taxonomy" id="147558"/>
    <lineage>
        <taxon>Eukaryota</taxon>
        <taxon>Fungi</taxon>
        <taxon>Dikarya</taxon>
        <taxon>Ascomycota</taxon>
        <taxon>Pezizomycotina</taxon>
        <taxon>Dothideomycetes</taxon>
        <taxon>Pleosporomycetidae</taxon>
        <taxon>Pleosporales</taxon>
        <taxon>Massarineae</taxon>
        <taxon>Massarinaceae</taxon>
        <taxon>Byssothecium</taxon>
    </lineage>
</organism>